<gene>
    <name evidence="2" type="ORF">Fcan01_22624</name>
</gene>
<feature type="region of interest" description="Disordered" evidence="1">
    <location>
        <begin position="89"/>
        <end position="141"/>
    </location>
</feature>
<proteinExistence type="predicted"/>
<accession>A0A226DC40</accession>
<dbReference type="AlphaFoldDB" id="A0A226DC40"/>
<sequence>MSQDFFFIQISHLPLAKRRQFRGCVTVPDGVVIAALFQEVLGLEKVLSVSKASKNESYVLINSKRPSQKSRREGCPIVACAHTARYTTMGGEGPASVHQESSSDPRLEQTTSLISSSWSSSSSSSLALSSPSFAGSVLPSS</sequence>
<dbReference type="EMBL" id="LNIX01000025">
    <property type="protein sequence ID" value="OXA42700.1"/>
    <property type="molecule type" value="Genomic_DNA"/>
</dbReference>
<name>A0A226DC40_FOLCA</name>
<comment type="caution">
    <text evidence="2">The sequence shown here is derived from an EMBL/GenBank/DDBJ whole genome shotgun (WGS) entry which is preliminary data.</text>
</comment>
<keyword evidence="3" id="KW-1185">Reference proteome</keyword>
<evidence type="ECO:0000313" key="3">
    <source>
        <dbReference type="Proteomes" id="UP000198287"/>
    </source>
</evidence>
<evidence type="ECO:0000313" key="2">
    <source>
        <dbReference type="EMBL" id="OXA42700.1"/>
    </source>
</evidence>
<dbReference type="Proteomes" id="UP000198287">
    <property type="component" value="Unassembled WGS sequence"/>
</dbReference>
<reference evidence="2 3" key="1">
    <citation type="submission" date="2015-12" db="EMBL/GenBank/DDBJ databases">
        <title>The genome of Folsomia candida.</title>
        <authorList>
            <person name="Faddeeva A."/>
            <person name="Derks M.F."/>
            <person name="Anvar Y."/>
            <person name="Smit S."/>
            <person name="Van Straalen N."/>
            <person name="Roelofs D."/>
        </authorList>
    </citation>
    <scope>NUCLEOTIDE SEQUENCE [LARGE SCALE GENOMIC DNA]</scope>
    <source>
        <strain evidence="2 3">VU population</strain>
        <tissue evidence="2">Whole body</tissue>
    </source>
</reference>
<protein>
    <submittedName>
        <fullName evidence="2">Uncharacterized protein</fullName>
    </submittedName>
</protein>
<evidence type="ECO:0000256" key="1">
    <source>
        <dbReference type="SAM" id="MobiDB-lite"/>
    </source>
</evidence>
<organism evidence="2 3">
    <name type="scientific">Folsomia candida</name>
    <name type="common">Springtail</name>
    <dbReference type="NCBI Taxonomy" id="158441"/>
    <lineage>
        <taxon>Eukaryota</taxon>
        <taxon>Metazoa</taxon>
        <taxon>Ecdysozoa</taxon>
        <taxon>Arthropoda</taxon>
        <taxon>Hexapoda</taxon>
        <taxon>Collembola</taxon>
        <taxon>Entomobryomorpha</taxon>
        <taxon>Isotomoidea</taxon>
        <taxon>Isotomidae</taxon>
        <taxon>Proisotominae</taxon>
        <taxon>Folsomia</taxon>
    </lineage>
</organism>
<feature type="compositionally biased region" description="Low complexity" evidence="1">
    <location>
        <begin position="112"/>
        <end position="132"/>
    </location>
</feature>